<dbReference type="Proteomes" id="UP000094336">
    <property type="component" value="Unassembled WGS sequence"/>
</dbReference>
<evidence type="ECO:0000313" key="2">
    <source>
        <dbReference type="Proteomes" id="UP000094336"/>
    </source>
</evidence>
<sequence length="124" mass="13564">MSSVQELTNPQVCQLLPSSAENFRGYPCKVVTVASRPHISDEGTDTTIQGRLYNIDPITKTVILFNKACESQETLVSYLFNVVPISSVEKLVVTEILETELVGLELARVAEFLGEGINAKSFAT</sequence>
<dbReference type="RefSeq" id="XP_018987771.1">
    <property type="nucleotide sequence ID" value="XM_019132586.1"/>
</dbReference>
<keyword evidence="2" id="KW-1185">Reference proteome</keyword>
<accession>A0A1E3QXQ3</accession>
<organism evidence="1 2">
    <name type="scientific">Babjeviella inositovora NRRL Y-12698</name>
    <dbReference type="NCBI Taxonomy" id="984486"/>
    <lineage>
        <taxon>Eukaryota</taxon>
        <taxon>Fungi</taxon>
        <taxon>Dikarya</taxon>
        <taxon>Ascomycota</taxon>
        <taxon>Saccharomycotina</taxon>
        <taxon>Pichiomycetes</taxon>
        <taxon>Serinales incertae sedis</taxon>
        <taxon>Babjeviella</taxon>
    </lineage>
</organism>
<gene>
    <name evidence="1" type="ORF">BABINDRAFT_72124</name>
</gene>
<reference evidence="2" key="1">
    <citation type="submission" date="2016-05" db="EMBL/GenBank/DDBJ databases">
        <title>Comparative genomics of biotechnologically important yeasts.</title>
        <authorList>
            <consortium name="DOE Joint Genome Institute"/>
            <person name="Riley R."/>
            <person name="Haridas S."/>
            <person name="Wolfe K.H."/>
            <person name="Lopes M.R."/>
            <person name="Hittinger C.T."/>
            <person name="Goker M."/>
            <person name="Salamov A."/>
            <person name="Wisecaver J."/>
            <person name="Long T.M."/>
            <person name="Aerts A.L."/>
            <person name="Barry K."/>
            <person name="Choi C."/>
            <person name="Clum A."/>
            <person name="Coughlan A.Y."/>
            <person name="Deshpande S."/>
            <person name="Douglass A.P."/>
            <person name="Hanson S.J."/>
            <person name="Klenk H.-P."/>
            <person name="Labutti K."/>
            <person name="Lapidus A."/>
            <person name="Lindquist E."/>
            <person name="Lipzen A."/>
            <person name="Meier-Kolthoff J.P."/>
            <person name="Ohm R.A."/>
            <person name="Otillar R.P."/>
            <person name="Pangilinan J."/>
            <person name="Peng Y."/>
            <person name="Rokas A."/>
            <person name="Rosa C.A."/>
            <person name="Scheuner C."/>
            <person name="Sibirny A.A."/>
            <person name="Slot J.C."/>
            <person name="Stielow J.B."/>
            <person name="Sun H."/>
            <person name="Kurtzman C.P."/>
            <person name="Blackwell M."/>
            <person name="Grigoriev I.V."/>
            <person name="Jeffries T.W."/>
        </authorList>
    </citation>
    <scope>NUCLEOTIDE SEQUENCE [LARGE SCALE GENOMIC DNA]</scope>
    <source>
        <strain evidence="2">NRRL Y-12698</strain>
    </source>
</reference>
<dbReference type="GeneID" id="30150439"/>
<dbReference type="AlphaFoldDB" id="A0A1E3QXQ3"/>
<dbReference type="EMBL" id="KV454426">
    <property type="protein sequence ID" value="ODQ82443.1"/>
    <property type="molecule type" value="Genomic_DNA"/>
</dbReference>
<protein>
    <submittedName>
        <fullName evidence="1">Uncharacterized protein</fullName>
    </submittedName>
</protein>
<proteinExistence type="predicted"/>
<name>A0A1E3QXQ3_9ASCO</name>
<evidence type="ECO:0000313" key="1">
    <source>
        <dbReference type="EMBL" id="ODQ82443.1"/>
    </source>
</evidence>